<dbReference type="InterPro" id="IPR050832">
    <property type="entry name" value="Bact_Acetyltransf"/>
</dbReference>
<dbReference type="EMBL" id="FZNR01000014">
    <property type="protein sequence ID" value="SNS34862.1"/>
    <property type="molecule type" value="Genomic_DNA"/>
</dbReference>
<dbReference type="GO" id="GO:0016747">
    <property type="term" value="F:acyltransferase activity, transferring groups other than amino-acyl groups"/>
    <property type="evidence" value="ECO:0007669"/>
    <property type="project" value="InterPro"/>
</dbReference>
<dbReference type="RefSeq" id="WP_089296587.1">
    <property type="nucleotide sequence ID" value="NZ_BOMU01000070.1"/>
</dbReference>
<sequence length="182" mass="20492">MTYVIRRMTPGEWRELRAIRLEAVRDTPTAFSSSYADLAGHTDVFWQERAAGEATSDHGATFVACDENNDWVGSASAEPLAEVPDHAHIHAVYVRAGHRGPTGLGARLVEAAIRFAEQRIDVSRLTLGVHEGNARALAFYRRIGFRMTDKVIPYRPNPVERCHIMEYSDFKQPLSGSKERRR</sequence>
<organism evidence="4 5">
    <name type="scientific">Actinoplanes regularis</name>
    <dbReference type="NCBI Taxonomy" id="52697"/>
    <lineage>
        <taxon>Bacteria</taxon>
        <taxon>Bacillati</taxon>
        <taxon>Actinomycetota</taxon>
        <taxon>Actinomycetes</taxon>
        <taxon>Micromonosporales</taxon>
        <taxon>Micromonosporaceae</taxon>
        <taxon>Actinoplanes</taxon>
    </lineage>
</organism>
<gene>
    <name evidence="4" type="ORF">SAMN06264365_11456</name>
</gene>
<dbReference type="InterPro" id="IPR000182">
    <property type="entry name" value="GNAT_dom"/>
</dbReference>
<dbReference type="PROSITE" id="PS51186">
    <property type="entry name" value="GNAT"/>
    <property type="match status" value="1"/>
</dbReference>
<proteinExistence type="predicted"/>
<keyword evidence="1 4" id="KW-0808">Transferase</keyword>
<evidence type="ECO:0000313" key="5">
    <source>
        <dbReference type="Proteomes" id="UP000198415"/>
    </source>
</evidence>
<protein>
    <submittedName>
        <fullName evidence="4">Acetyltransferase (GNAT) family protein</fullName>
    </submittedName>
</protein>
<name>A0A239DSZ5_9ACTN</name>
<feature type="domain" description="N-acetyltransferase" evidence="3">
    <location>
        <begin position="3"/>
        <end position="166"/>
    </location>
</feature>
<evidence type="ECO:0000256" key="2">
    <source>
        <dbReference type="ARBA" id="ARBA00023315"/>
    </source>
</evidence>
<evidence type="ECO:0000259" key="3">
    <source>
        <dbReference type="PROSITE" id="PS51186"/>
    </source>
</evidence>
<dbReference type="Proteomes" id="UP000198415">
    <property type="component" value="Unassembled WGS sequence"/>
</dbReference>
<dbReference type="SUPFAM" id="SSF55729">
    <property type="entry name" value="Acyl-CoA N-acyltransferases (Nat)"/>
    <property type="match status" value="1"/>
</dbReference>
<dbReference type="PANTHER" id="PTHR43877">
    <property type="entry name" value="AMINOALKYLPHOSPHONATE N-ACETYLTRANSFERASE-RELATED-RELATED"/>
    <property type="match status" value="1"/>
</dbReference>
<accession>A0A239DSZ5</accession>
<dbReference type="InterPro" id="IPR016181">
    <property type="entry name" value="Acyl_CoA_acyltransferase"/>
</dbReference>
<dbReference type="Pfam" id="PF00583">
    <property type="entry name" value="Acetyltransf_1"/>
    <property type="match status" value="1"/>
</dbReference>
<dbReference type="CDD" id="cd04301">
    <property type="entry name" value="NAT_SF"/>
    <property type="match status" value="1"/>
</dbReference>
<dbReference type="AlphaFoldDB" id="A0A239DSZ5"/>
<keyword evidence="5" id="KW-1185">Reference proteome</keyword>
<dbReference type="OrthoDB" id="9799092at2"/>
<dbReference type="Gene3D" id="3.40.630.30">
    <property type="match status" value="1"/>
</dbReference>
<evidence type="ECO:0000313" key="4">
    <source>
        <dbReference type="EMBL" id="SNS34862.1"/>
    </source>
</evidence>
<evidence type="ECO:0000256" key="1">
    <source>
        <dbReference type="ARBA" id="ARBA00022679"/>
    </source>
</evidence>
<reference evidence="4 5" key="1">
    <citation type="submission" date="2017-06" db="EMBL/GenBank/DDBJ databases">
        <authorList>
            <person name="Kim H.J."/>
            <person name="Triplett B.A."/>
        </authorList>
    </citation>
    <scope>NUCLEOTIDE SEQUENCE [LARGE SCALE GENOMIC DNA]</scope>
    <source>
        <strain evidence="4 5">DSM 43151</strain>
    </source>
</reference>
<keyword evidence="2" id="KW-0012">Acyltransferase</keyword>